<dbReference type="EMBL" id="JAQMWT010000240">
    <property type="protein sequence ID" value="KAJ8606931.1"/>
    <property type="molecule type" value="Genomic_DNA"/>
</dbReference>
<proteinExistence type="predicted"/>
<name>A0AAD7XNY2_9STRA</name>
<dbReference type="AlphaFoldDB" id="A0AAD7XNY2"/>
<organism evidence="2 3">
    <name type="scientific">Chrysophaeum taylorii</name>
    <dbReference type="NCBI Taxonomy" id="2483200"/>
    <lineage>
        <taxon>Eukaryota</taxon>
        <taxon>Sar</taxon>
        <taxon>Stramenopiles</taxon>
        <taxon>Ochrophyta</taxon>
        <taxon>Pelagophyceae</taxon>
        <taxon>Pelagomonadales</taxon>
        <taxon>Pelagomonadaceae</taxon>
        <taxon>Chrysophaeum</taxon>
    </lineage>
</organism>
<dbReference type="Gene3D" id="3.40.50.300">
    <property type="entry name" value="P-loop containing nucleotide triphosphate hydrolases"/>
    <property type="match status" value="1"/>
</dbReference>
<dbReference type="Proteomes" id="UP001230188">
    <property type="component" value="Unassembled WGS sequence"/>
</dbReference>
<keyword evidence="3" id="KW-1185">Reference proteome</keyword>
<evidence type="ECO:0000256" key="1">
    <source>
        <dbReference type="SAM" id="MobiDB-lite"/>
    </source>
</evidence>
<feature type="compositionally biased region" description="Low complexity" evidence="1">
    <location>
        <begin position="46"/>
        <end position="56"/>
    </location>
</feature>
<sequence length="528" mass="56643">MAARREARKKEIEEMLFGDLLMEKKEAVPSVEAVVVPATPRRRSSLKTSMSSSSSSETPAWKMTEVRRGELEADKESLSKKKGIEQEPFLPRSKSRLSWLARSSSELSVVVLGAKSTGKTLLAETVARGASRLRPTPTLGVERLDATLGGDELRIWDTSGDQRFDAAAVGLTRTCAAVVVVYRAGDGDSFAAATERLLRAKCDAPYAALALLATTLAPTNDDDDASSSSLSVEDRARHLAESADAFFAVVDPTDVSGARNAFASIKDRSRRAGGSTNDLDGGGGRRRRRSDDAPTPIPANSFTILGDARAVLVSDDLPVFETRLDDLCREATAYTLVQAYYLSEAANIVAGLDLTRTDCLESTKGGKISRTNNPPGAKLNPCFCHAGALCALADGSTSVDCPTDGSATCRELDGTVVPLELSTSLQTHDRDCDRGKPSECTRREPCTPCELDRLVSFGATSCAMCSTVNRGDCRFKPGVGPYCYKAAGSDEVEPCRRCCTESLQHLVLKNDSRGRPYTTCLLLHHPGE</sequence>
<evidence type="ECO:0000313" key="3">
    <source>
        <dbReference type="Proteomes" id="UP001230188"/>
    </source>
</evidence>
<accession>A0AAD7XNY2</accession>
<evidence type="ECO:0000313" key="2">
    <source>
        <dbReference type="EMBL" id="KAJ8606931.1"/>
    </source>
</evidence>
<dbReference type="GO" id="GO:0005525">
    <property type="term" value="F:GTP binding"/>
    <property type="evidence" value="ECO:0007669"/>
    <property type="project" value="InterPro"/>
</dbReference>
<dbReference type="InterPro" id="IPR001806">
    <property type="entry name" value="Small_GTPase"/>
</dbReference>
<dbReference type="GO" id="GO:0003924">
    <property type="term" value="F:GTPase activity"/>
    <property type="evidence" value="ECO:0007669"/>
    <property type="project" value="InterPro"/>
</dbReference>
<dbReference type="InterPro" id="IPR027417">
    <property type="entry name" value="P-loop_NTPase"/>
</dbReference>
<feature type="region of interest" description="Disordered" evidence="1">
    <location>
        <begin position="40"/>
        <end position="67"/>
    </location>
</feature>
<protein>
    <submittedName>
        <fullName evidence="2">Uncharacterized protein</fullName>
    </submittedName>
</protein>
<gene>
    <name evidence="2" type="ORF">CTAYLR_008631</name>
</gene>
<reference evidence="2" key="1">
    <citation type="submission" date="2023-01" db="EMBL/GenBank/DDBJ databases">
        <title>Metagenome sequencing of chrysophaentin producing Chrysophaeum taylorii.</title>
        <authorList>
            <person name="Davison J."/>
            <person name="Bewley C."/>
        </authorList>
    </citation>
    <scope>NUCLEOTIDE SEQUENCE</scope>
    <source>
        <strain evidence="2">NIES-1699</strain>
    </source>
</reference>
<dbReference type="SUPFAM" id="SSF52540">
    <property type="entry name" value="P-loop containing nucleoside triphosphate hydrolases"/>
    <property type="match status" value="1"/>
</dbReference>
<dbReference type="Pfam" id="PF00071">
    <property type="entry name" value="Ras"/>
    <property type="match status" value="1"/>
</dbReference>
<feature type="region of interest" description="Disordered" evidence="1">
    <location>
        <begin position="268"/>
        <end position="300"/>
    </location>
</feature>
<comment type="caution">
    <text evidence="2">The sequence shown here is derived from an EMBL/GenBank/DDBJ whole genome shotgun (WGS) entry which is preliminary data.</text>
</comment>